<evidence type="ECO:0000313" key="7">
    <source>
        <dbReference type="Proteomes" id="UP001054945"/>
    </source>
</evidence>
<keyword evidence="3" id="KW-0479">Metal-binding</keyword>
<dbReference type="PANTHER" id="PTHR24291:SF201">
    <property type="entry name" value="CYTOCHROME P450, FAMILY 4, SUBFAMILY B, POLYPEPTIDE 7"/>
    <property type="match status" value="1"/>
</dbReference>
<dbReference type="PANTHER" id="PTHR24291">
    <property type="entry name" value="CYTOCHROME P450 FAMILY 4"/>
    <property type="match status" value="1"/>
</dbReference>
<dbReference type="PRINTS" id="PR00385">
    <property type="entry name" value="P450"/>
</dbReference>
<name>A0AAV4SCR7_CAEEX</name>
<organism evidence="6 7">
    <name type="scientific">Caerostris extrusa</name>
    <name type="common">Bark spider</name>
    <name type="synonym">Caerostris bankana</name>
    <dbReference type="NCBI Taxonomy" id="172846"/>
    <lineage>
        <taxon>Eukaryota</taxon>
        <taxon>Metazoa</taxon>
        <taxon>Ecdysozoa</taxon>
        <taxon>Arthropoda</taxon>
        <taxon>Chelicerata</taxon>
        <taxon>Arachnida</taxon>
        <taxon>Araneae</taxon>
        <taxon>Araneomorphae</taxon>
        <taxon>Entelegynae</taxon>
        <taxon>Araneoidea</taxon>
        <taxon>Araneidae</taxon>
        <taxon>Caerostris</taxon>
    </lineage>
</organism>
<dbReference type="Gene3D" id="1.10.630.10">
    <property type="entry name" value="Cytochrome P450"/>
    <property type="match status" value="1"/>
</dbReference>
<dbReference type="GO" id="GO:0004497">
    <property type="term" value="F:monooxygenase activity"/>
    <property type="evidence" value="ECO:0007669"/>
    <property type="project" value="UniProtKB-KW"/>
</dbReference>
<comment type="caution">
    <text evidence="6">The sequence shown here is derived from an EMBL/GenBank/DDBJ whole genome shotgun (WGS) entry which is preliminary data.</text>
</comment>
<accession>A0AAV4SCR7</accession>
<sequence>MFAGHDTTSSGLSFSLYMLGTHPEIQRKVQQEIDYVLGDDEDRQITLDDIKELKYLDCVLKETRRLWPPTPFIARDLEEDIIIVKVIEHPKYNQHDPPCGTLFENHCSKREM</sequence>
<keyword evidence="4" id="KW-0408">Iron</keyword>
<proteinExistence type="inferred from homology"/>
<comment type="cofactor">
    <cofactor evidence="1">
        <name>heme</name>
        <dbReference type="ChEBI" id="CHEBI:30413"/>
    </cofactor>
</comment>
<evidence type="ECO:0000313" key="6">
    <source>
        <dbReference type="EMBL" id="GIY30976.1"/>
    </source>
</evidence>
<keyword evidence="3" id="KW-0349">Heme</keyword>
<dbReference type="InterPro" id="IPR050196">
    <property type="entry name" value="Cytochrome_P450_Monoox"/>
</dbReference>
<dbReference type="SUPFAM" id="SSF48264">
    <property type="entry name" value="Cytochrome P450"/>
    <property type="match status" value="1"/>
</dbReference>
<dbReference type="InterPro" id="IPR002401">
    <property type="entry name" value="Cyt_P450_E_grp-I"/>
</dbReference>
<dbReference type="Proteomes" id="UP001054945">
    <property type="component" value="Unassembled WGS sequence"/>
</dbReference>
<keyword evidence="5" id="KW-0503">Monooxygenase</keyword>
<evidence type="ECO:0000256" key="5">
    <source>
        <dbReference type="ARBA" id="ARBA00023033"/>
    </source>
</evidence>
<dbReference type="GO" id="GO:0005506">
    <property type="term" value="F:iron ion binding"/>
    <property type="evidence" value="ECO:0007669"/>
    <property type="project" value="InterPro"/>
</dbReference>
<reference evidence="6 7" key="1">
    <citation type="submission" date="2021-06" db="EMBL/GenBank/DDBJ databases">
        <title>Caerostris extrusa draft genome.</title>
        <authorList>
            <person name="Kono N."/>
            <person name="Arakawa K."/>
        </authorList>
    </citation>
    <scope>NUCLEOTIDE SEQUENCE [LARGE SCALE GENOMIC DNA]</scope>
</reference>
<dbReference type="EMBL" id="BPLR01009302">
    <property type="protein sequence ID" value="GIY30976.1"/>
    <property type="molecule type" value="Genomic_DNA"/>
</dbReference>
<evidence type="ECO:0000256" key="1">
    <source>
        <dbReference type="ARBA" id="ARBA00001971"/>
    </source>
</evidence>
<evidence type="ECO:0000256" key="2">
    <source>
        <dbReference type="ARBA" id="ARBA00010617"/>
    </source>
</evidence>
<dbReference type="AlphaFoldDB" id="A0AAV4SCR7"/>
<dbReference type="GO" id="GO:0016705">
    <property type="term" value="F:oxidoreductase activity, acting on paired donors, with incorporation or reduction of molecular oxygen"/>
    <property type="evidence" value="ECO:0007669"/>
    <property type="project" value="InterPro"/>
</dbReference>
<comment type="similarity">
    <text evidence="2">Belongs to the cytochrome P450 family.</text>
</comment>
<evidence type="ECO:0000256" key="3">
    <source>
        <dbReference type="ARBA" id="ARBA00022617"/>
    </source>
</evidence>
<dbReference type="PRINTS" id="PR00463">
    <property type="entry name" value="EP450I"/>
</dbReference>
<keyword evidence="7" id="KW-1185">Reference proteome</keyword>
<dbReference type="InterPro" id="IPR036396">
    <property type="entry name" value="Cyt_P450_sf"/>
</dbReference>
<keyword evidence="5" id="KW-0560">Oxidoreductase</keyword>
<dbReference type="InterPro" id="IPR001128">
    <property type="entry name" value="Cyt_P450"/>
</dbReference>
<dbReference type="GO" id="GO:0020037">
    <property type="term" value="F:heme binding"/>
    <property type="evidence" value="ECO:0007669"/>
    <property type="project" value="InterPro"/>
</dbReference>
<dbReference type="Pfam" id="PF00067">
    <property type="entry name" value="p450"/>
    <property type="match status" value="1"/>
</dbReference>
<protein>
    <submittedName>
        <fullName evidence="6">Cytochrome P450 4V2</fullName>
    </submittedName>
</protein>
<gene>
    <name evidence="6" type="primary">Cyp4v2</name>
    <name evidence="6" type="ORF">CEXT_185541</name>
</gene>
<evidence type="ECO:0000256" key="4">
    <source>
        <dbReference type="ARBA" id="ARBA00023004"/>
    </source>
</evidence>